<sequence length="158" mass="17530">MRKSNIGMIISAIIPSFTLIYQPVWILGLMIGSISSTKAFNPTFKDSIYSPNFRKNTSIVLLILSILEGISGFGAGPQTSNIISTLTFNLLNRGNSLELHLAIIIPLALFFILHTVSGFGSLLLSKGIKNPILFKYVIPLVWIIMYLVVVYLGLYYFL</sequence>
<dbReference type="HOGENOM" id="CLU_140801_0_0_2"/>
<accession>M9UCE1</accession>
<dbReference type="AlphaFoldDB" id="M9UCE1"/>
<dbReference type="EMBL" id="CP003928">
    <property type="protein sequence ID" value="AGJ63758.1"/>
    <property type="molecule type" value="Genomic_DNA"/>
</dbReference>
<dbReference type="KEGG" id="sic:SiL_2322"/>
<evidence type="ECO:0000256" key="1">
    <source>
        <dbReference type="SAM" id="Phobius"/>
    </source>
</evidence>
<feature type="transmembrane region" description="Helical" evidence="1">
    <location>
        <begin position="99"/>
        <end position="124"/>
    </location>
</feature>
<organism>
    <name type="scientific">Saccharolobus islandicus LAL14/1</name>
    <dbReference type="NCBI Taxonomy" id="1241935"/>
    <lineage>
        <taxon>Archaea</taxon>
        <taxon>Thermoproteota</taxon>
        <taxon>Thermoprotei</taxon>
        <taxon>Sulfolobales</taxon>
        <taxon>Sulfolobaceae</taxon>
        <taxon>Saccharolobus</taxon>
    </lineage>
</organism>
<protein>
    <submittedName>
        <fullName evidence="2">Uncharacterized protein</fullName>
    </submittedName>
</protein>
<proteinExistence type="predicted"/>
<dbReference type="RefSeq" id="WP_015581598.1">
    <property type="nucleotide sequence ID" value="NC_021058.1"/>
</dbReference>
<gene>
    <name evidence="2" type="ORF">SiL_2322</name>
</gene>
<evidence type="ECO:0000313" key="2">
    <source>
        <dbReference type="EMBL" id="AGJ63758.1"/>
    </source>
</evidence>
<keyword evidence="1" id="KW-0812">Transmembrane</keyword>
<keyword evidence="1" id="KW-1133">Transmembrane helix</keyword>
<dbReference type="GeneID" id="15298859"/>
<name>M9UCE1_SACIS</name>
<feature type="transmembrane region" description="Helical" evidence="1">
    <location>
        <begin position="136"/>
        <end position="157"/>
    </location>
</feature>
<feature type="transmembrane region" description="Helical" evidence="1">
    <location>
        <begin position="6"/>
        <end position="31"/>
    </location>
</feature>
<evidence type="ECO:0000313" key="3">
    <source>
        <dbReference type="Proteomes" id="UP000013006"/>
    </source>
</evidence>
<reference evidence="2 3" key="1">
    <citation type="journal article" date="2013" name="Open Biol.">
        <title>Genomics and genetics of Sulfolobus islandicus LAL14/1, a model hyperthermophilic archaeon.</title>
        <authorList>
            <person name="Jaubert C."/>
            <person name="Danioux C."/>
            <person name="Oberto J."/>
            <person name="Cortez D."/>
            <person name="Bize A."/>
            <person name="Krupovic M."/>
            <person name="She Q."/>
            <person name="Forterre P."/>
            <person name="Prangishvili D."/>
            <person name="Sezonov G."/>
        </authorList>
    </citation>
    <scope>NUCLEOTIDE SEQUENCE [LARGE SCALE GENOMIC DNA]</scope>
    <source>
        <strain evidence="2">LAL14/1</strain>
    </source>
</reference>
<keyword evidence="1" id="KW-0472">Membrane</keyword>
<dbReference type="Proteomes" id="UP000013006">
    <property type="component" value="Chromosome"/>
</dbReference>